<accession>T0KSY2</accession>
<dbReference type="Proteomes" id="UP000015530">
    <property type="component" value="Unassembled WGS sequence"/>
</dbReference>
<organism evidence="1 2">
    <name type="scientific">Colletotrichum gloeosporioides (strain Cg-14)</name>
    <name type="common">Anthracnose fungus</name>
    <name type="synonym">Glomerella cingulata</name>
    <dbReference type="NCBI Taxonomy" id="1237896"/>
    <lineage>
        <taxon>Eukaryota</taxon>
        <taxon>Fungi</taxon>
        <taxon>Dikarya</taxon>
        <taxon>Ascomycota</taxon>
        <taxon>Pezizomycotina</taxon>
        <taxon>Sordariomycetes</taxon>
        <taxon>Hypocreomycetidae</taxon>
        <taxon>Glomerellales</taxon>
        <taxon>Glomerellaceae</taxon>
        <taxon>Colletotrichum</taxon>
        <taxon>Colletotrichum gloeosporioides species complex</taxon>
    </lineage>
</organism>
<protein>
    <submittedName>
        <fullName evidence="1">Uncharacterized protein</fullName>
    </submittedName>
</protein>
<reference evidence="2" key="1">
    <citation type="journal article" date="2013" name="Mol. Plant Microbe Interact.">
        <title>Global aspects of pacC regulation of pathogenicity genes in Colletotrichum gloeosporioides as revealed by transcriptome analysis.</title>
        <authorList>
            <person name="Alkan N."/>
            <person name="Meng X."/>
            <person name="Friedlander G."/>
            <person name="Reuveni E."/>
            <person name="Sukno S."/>
            <person name="Sherman A."/>
            <person name="Thon M."/>
            <person name="Fluhr R."/>
            <person name="Prusky D."/>
        </authorList>
    </citation>
    <scope>NUCLEOTIDE SEQUENCE [LARGE SCALE GENOMIC DNA]</scope>
    <source>
        <strain evidence="2">Cg-14</strain>
    </source>
</reference>
<dbReference type="EMBL" id="AMYD01000983">
    <property type="protein sequence ID" value="EQB55209.1"/>
    <property type="molecule type" value="Genomic_DNA"/>
</dbReference>
<comment type="caution">
    <text evidence="1">The sequence shown here is derived from an EMBL/GenBank/DDBJ whole genome shotgun (WGS) entry which is preliminary data.</text>
</comment>
<evidence type="ECO:0000313" key="1">
    <source>
        <dbReference type="EMBL" id="EQB55209.1"/>
    </source>
</evidence>
<gene>
    <name evidence="1" type="ORF">CGLO_04890</name>
</gene>
<sequence>MVFPCKERELEVTSHSLQAQRIMKPVAAHWTRPDDLNIRISRQGPIGDYTYPGDIFFNGSTTPKMLVWIEGLLTASWGLEGLCHCWFRVSRTCMIMYVEVAANQGW</sequence>
<name>T0KSY2_COLGC</name>
<evidence type="ECO:0000313" key="2">
    <source>
        <dbReference type="Proteomes" id="UP000015530"/>
    </source>
</evidence>
<dbReference type="HOGENOM" id="CLU_2223073_0_0_1"/>
<proteinExistence type="predicted"/>
<dbReference type="AlphaFoldDB" id="T0KSY2"/>